<comment type="function">
    <text evidence="1">Removes C-terminal D-alanyl residues from sugar-peptide cell wall precursors.</text>
</comment>
<evidence type="ECO:0000256" key="4">
    <source>
        <dbReference type="ARBA" id="ARBA00012448"/>
    </source>
</evidence>
<dbReference type="SUPFAM" id="SSF56601">
    <property type="entry name" value="beta-lactamase/transpeptidase-like"/>
    <property type="match status" value="1"/>
</dbReference>
<feature type="active site" evidence="13">
    <location>
        <position position="138"/>
    </location>
</feature>
<dbReference type="GO" id="GO:0008360">
    <property type="term" value="P:regulation of cell shape"/>
    <property type="evidence" value="ECO:0007669"/>
    <property type="project" value="UniProtKB-KW"/>
</dbReference>
<keyword evidence="10" id="KW-0573">Peptidoglycan synthesis</keyword>
<feature type="domain" description="Peptidase S11 D-Ala-D-Ala carboxypeptidase A C-terminal" evidence="17">
    <location>
        <begin position="316"/>
        <end position="419"/>
    </location>
</feature>
<dbReference type="PANTHER" id="PTHR21581">
    <property type="entry name" value="D-ALANYL-D-ALANINE CARBOXYPEPTIDASE"/>
    <property type="match status" value="1"/>
</dbReference>
<dbReference type="InterPro" id="IPR001967">
    <property type="entry name" value="Peptidase_S11_N"/>
</dbReference>
<dbReference type="AlphaFoldDB" id="A0A150F4Y6"/>
<keyword evidence="19" id="KW-1185">Reference proteome</keyword>
<dbReference type="Pfam" id="PF00768">
    <property type="entry name" value="Peptidase_S11"/>
    <property type="match status" value="1"/>
</dbReference>
<comment type="pathway">
    <text evidence="2">Cell wall biogenesis; peptidoglycan biosynthesis.</text>
</comment>
<keyword evidence="9" id="KW-0133">Cell shape</keyword>
<evidence type="ECO:0000259" key="17">
    <source>
        <dbReference type="SMART" id="SM00936"/>
    </source>
</evidence>
<dbReference type="UniPathway" id="UPA00219"/>
<feature type="active site" description="Proton acceptor" evidence="13">
    <location>
        <position position="77"/>
    </location>
</feature>
<dbReference type="InterPro" id="IPR015956">
    <property type="entry name" value="Peniciliin-bd_prot_C_sf"/>
</dbReference>
<evidence type="ECO:0000256" key="6">
    <source>
        <dbReference type="ARBA" id="ARBA00022670"/>
    </source>
</evidence>
<evidence type="ECO:0000256" key="13">
    <source>
        <dbReference type="PIRSR" id="PIRSR618044-1"/>
    </source>
</evidence>
<gene>
    <name evidence="18" type="ORF">AXI58_19405</name>
</gene>
<dbReference type="InterPro" id="IPR012338">
    <property type="entry name" value="Beta-lactam/transpept-like"/>
</dbReference>
<feature type="active site" description="Acyl-ester intermediate" evidence="13">
    <location>
        <position position="74"/>
    </location>
</feature>
<dbReference type="InterPro" id="IPR012907">
    <property type="entry name" value="Peptidase_S11_C"/>
</dbReference>
<evidence type="ECO:0000256" key="7">
    <source>
        <dbReference type="ARBA" id="ARBA00022729"/>
    </source>
</evidence>
<evidence type="ECO:0000256" key="2">
    <source>
        <dbReference type="ARBA" id="ARBA00004752"/>
    </source>
</evidence>
<protein>
    <recommendedName>
        <fullName evidence="4">serine-type D-Ala-D-Ala carboxypeptidase</fullName>
        <ecNumber evidence="4">3.4.16.4</ecNumber>
    </recommendedName>
</protein>
<dbReference type="Proteomes" id="UP000075430">
    <property type="component" value="Unassembled WGS sequence"/>
</dbReference>
<proteinExistence type="inferred from homology"/>
<evidence type="ECO:0000256" key="8">
    <source>
        <dbReference type="ARBA" id="ARBA00022801"/>
    </source>
</evidence>
<comment type="catalytic activity">
    <reaction evidence="12">
        <text>Preferential cleavage: (Ac)2-L-Lys-D-Ala-|-D-Ala. Also transpeptidation of peptidyl-alanyl moieties that are N-acyl substituents of D-alanine.</text>
        <dbReference type="EC" id="3.4.16.4"/>
    </reaction>
</comment>
<evidence type="ECO:0000256" key="9">
    <source>
        <dbReference type="ARBA" id="ARBA00022960"/>
    </source>
</evidence>
<reference evidence="19" key="1">
    <citation type="submission" date="2016-02" db="EMBL/GenBank/DDBJ databases">
        <authorList>
            <person name="Dunlap C."/>
        </authorList>
    </citation>
    <scope>NUCLEOTIDE SEQUENCE [LARGE SCALE GENOMIC DNA]</scope>
    <source>
        <strain evidence="19">NRRL B-41092</strain>
    </source>
</reference>
<evidence type="ECO:0000313" key="18">
    <source>
        <dbReference type="EMBL" id="KXZ17363.1"/>
    </source>
</evidence>
<dbReference type="Pfam" id="PF07943">
    <property type="entry name" value="PBP5_C"/>
    <property type="match status" value="1"/>
</dbReference>
<accession>A0A150F4Y6</accession>
<evidence type="ECO:0000256" key="12">
    <source>
        <dbReference type="ARBA" id="ARBA00034000"/>
    </source>
</evidence>
<dbReference type="EC" id="3.4.16.4" evidence="4"/>
<evidence type="ECO:0000313" key="19">
    <source>
        <dbReference type="Proteomes" id="UP000075430"/>
    </source>
</evidence>
<dbReference type="InterPro" id="IPR037167">
    <property type="entry name" value="Peptidase_S11_C_sf"/>
</dbReference>
<keyword evidence="8" id="KW-0378">Hydrolase</keyword>
<comment type="similarity">
    <text evidence="3 15">Belongs to the peptidase S11 family.</text>
</comment>
<evidence type="ECO:0000256" key="16">
    <source>
        <dbReference type="SAM" id="SignalP"/>
    </source>
</evidence>
<evidence type="ECO:0000256" key="3">
    <source>
        <dbReference type="ARBA" id="ARBA00007164"/>
    </source>
</evidence>
<dbReference type="STRING" id="1793963.AXI58_19405"/>
<name>A0A150F4Y6_9BACI</name>
<dbReference type="GO" id="GO:0009252">
    <property type="term" value="P:peptidoglycan biosynthetic process"/>
    <property type="evidence" value="ECO:0007669"/>
    <property type="project" value="UniProtKB-UniPathway"/>
</dbReference>
<sequence>MTEVVRLNITKWKQLLVSLLVLALAATCFVPMSKAEAASNDPIDVNASAAIMIEASSGKILYSKNADKRLPIASMTKMMTEYLLLEAIKEGKVKWDQTYTPDDYVYEISQDNSLSNVPLRKDGKYTVKELYQAMAIYSANGAAIAVAEILAGTETKFVAEMNAKAKELGLTNYDFKNATGLVNEDLHGKQPQGEGVKEESEVSAKDMALLADRLITDYPEVLKTTSMAKTKFRAGTDDEMDMPNWNFMLKGLVSEYPGVDGLKTGSTDSAGSCFTSTAQRNGMRVITVVLNAKGNMHTGRFDETKKMLDYAFNSNFKMKDLYPEGSQVKGHETIDVAKGKDKQVDIVTDKALSIPVKSGDEKNYKAEVALDKKEITAPVKKGTKVGTLTVRYTGSDKDYGFLKSKEFSVNLVTKNDVDKANWFVQMMRSIGGFFSGIWGSAVDTVTGWF</sequence>
<evidence type="ECO:0000256" key="15">
    <source>
        <dbReference type="RuleBase" id="RU004016"/>
    </source>
</evidence>
<feature type="chain" id="PRO_5007561482" description="serine-type D-Ala-D-Ala carboxypeptidase" evidence="16">
    <location>
        <begin position="38"/>
        <end position="449"/>
    </location>
</feature>
<evidence type="ECO:0000256" key="5">
    <source>
        <dbReference type="ARBA" id="ARBA00022645"/>
    </source>
</evidence>
<keyword evidence="5 18" id="KW-0121">Carboxypeptidase</keyword>
<dbReference type="GO" id="GO:0009002">
    <property type="term" value="F:serine-type D-Ala-D-Ala carboxypeptidase activity"/>
    <property type="evidence" value="ECO:0007669"/>
    <property type="project" value="UniProtKB-EC"/>
</dbReference>
<organism evidence="18 19">
    <name type="scientific">Bacillus nakamurai</name>
    <dbReference type="NCBI Taxonomy" id="1793963"/>
    <lineage>
        <taxon>Bacteria</taxon>
        <taxon>Bacillati</taxon>
        <taxon>Bacillota</taxon>
        <taxon>Bacilli</taxon>
        <taxon>Bacillales</taxon>
        <taxon>Bacillaceae</taxon>
        <taxon>Bacillus</taxon>
    </lineage>
</organism>
<dbReference type="Gene3D" id="2.60.410.10">
    <property type="entry name" value="D-Ala-D-Ala carboxypeptidase, C-terminal domain"/>
    <property type="match status" value="1"/>
</dbReference>
<dbReference type="InterPro" id="IPR018044">
    <property type="entry name" value="Peptidase_S11"/>
</dbReference>
<keyword evidence="11" id="KW-0961">Cell wall biogenesis/degradation</keyword>
<dbReference type="SMART" id="SM00936">
    <property type="entry name" value="PBP5_C"/>
    <property type="match status" value="1"/>
</dbReference>
<dbReference type="Gene3D" id="3.40.710.10">
    <property type="entry name" value="DD-peptidase/beta-lactamase superfamily"/>
    <property type="match status" value="1"/>
</dbReference>
<keyword evidence="6" id="KW-0645">Protease</keyword>
<evidence type="ECO:0000256" key="1">
    <source>
        <dbReference type="ARBA" id="ARBA00003217"/>
    </source>
</evidence>
<feature type="binding site" evidence="14">
    <location>
        <position position="263"/>
    </location>
    <ligand>
        <name>substrate</name>
    </ligand>
</feature>
<dbReference type="GO" id="GO:0071555">
    <property type="term" value="P:cell wall organization"/>
    <property type="evidence" value="ECO:0007669"/>
    <property type="project" value="UniProtKB-KW"/>
</dbReference>
<dbReference type="PRINTS" id="PR00725">
    <property type="entry name" value="DADACBPTASE1"/>
</dbReference>
<evidence type="ECO:0000256" key="14">
    <source>
        <dbReference type="PIRSR" id="PIRSR618044-2"/>
    </source>
</evidence>
<keyword evidence="7 16" id="KW-0732">Signal</keyword>
<feature type="signal peptide" evidence="16">
    <location>
        <begin position="1"/>
        <end position="37"/>
    </location>
</feature>
<evidence type="ECO:0000256" key="10">
    <source>
        <dbReference type="ARBA" id="ARBA00022984"/>
    </source>
</evidence>
<dbReference type="EMBL" id="LSBA01000022">
    <property type="protein sequence ID" value="KXZ17363.1"/>
    <property type="molecule type" value="Genomic_DNA"/>
</dbReference>
<dbReference type="SUPFAM" id="SSF69189">
    <property type="entry name" value="Penicillin-binding protein associated domain"/>
    <property type="match status" value="1"/>
</dbReference>
<comment type="caution">
    <text evidence="18">The sequence shown here is derived from an EMBL/GenBank/DDBJ whole genome shotgun (WGS) entry which is preliminary data.</text>
</comment>
<dbReference type="GO" id="GO:0006508">
    <property type="term" value="P:proteolysis"/>
    <property type="evidence" value="ECO:0007669"/>
    <property type="project" value="UniProtKB-KW"/>
</dbReference>
<evidence type="ECO:0000256" key="11">
    <source>
        <dbReference type="ARBA" id="ARBA00023316"/>
    </source>
</evidence>
<dbReference type="PANTHER" id="PTHR21581:SF11">
    <property type="entry name" value="D-ALANYL-D-ALANINE CARBOXYPEPTIDASE DACA"/>
    <property type="match status" value="1"/>
</dbReference>